<proteinExistence type="predicted"/>
<organism evidence="2 3">
    <name type="scientific">Lactuca saligna</name>
    <name type="common">Willowleaf lettuce</name>
    <dbReference type="NCBI Taxonomy" id="75948"/>
    <lineage>
        <taxon>Eukaryota</taxon>
        <taxon>Viridiplantae</taxon>
        <taxon>Streptophyta</taxon>
        <taxon>Embryophyta</taxon>
        <taxon>Tracheophyta</taxon>
        <taxon>Spermatophyta</taxon>
        <taxon>Magnoliopsida</taxon>
        <taxon>eudicotyledons</taxon>
        <taxon>Gunneridae</taxon>
        <taxon>Pentapetalae</taxon>
        <taxon>asterids</taxon>
        <taxon>campanulids</taxon>
        <taxon>Asterales</taxon>
        <taxon>Asteraceae</taxon>
        <taxon>Cichorioideae</taxon>
        <taxon>Cichorieae</taxon>
        <taxon>Lactucinae</taxon>
        <taxon>Lactuca</taxon>
    </lineage>
</organism>
<evidence type="ECO:0000256" key="1">
    <source>
        <dbReference type="SAM" id="MobiDB-lite"/>
    </source>
</evidence>
<keyword evidence="3" id="KW-1185">Reference proteome</keyword>
<reference evidence="2" key="1">
    <citation type="submission" date="2023-04" db="EMBL/GenBank/DDBJ databases">
        <authorList>
            <person name="Vijverberg K."/>
            <person name="Xiong W."/>
            <person name="Schranz E."/>
        </authorList>
    </citation>
    <scope>NUCLEOTIDE SEQUENCE</scope>
</reference>
<dbReference type="Proteomes" id="UP001177003">
    <property type="component" value="Chromosome 0"/>
</dbReference>
<evidence type="ECO:0000313" key="2">
    <source>
        <dbReference type="EMBL" id="CAI9261626.1"/>
    </source>
</evidence>
<evidence type="ECO:0000313" key="3">
    <source>
        <dbReference type="Proteomes" id="UP001177003"/>
    </source>
</evidence>
<name>A0AA35UN37_LACSI</name>
<sequence>MLKKVDPTNEVLVSYLQSIDTTVVTGVLHEEEKKKPKKSKKIDGGSSEKVVKAEKKKKNPVVTADTVEEVSSILTSVVDTPIIEASPSTETIPSKTGVFRHIKIKRKSQLVKKTQVTHQGVTFREIPAPVSPSSKKRRAEDLANFLKKNQILEEVEQVPETLEIKLQEEAKTSPPVGLSKAAVSKPLEISSLPQVTSTTNSPTFQFIMDQPFTTIFSTQSTDPPHPSSPIDETVAADVETDNEGFGGTFEALHFDQAEEDFPDHMLMTMKQFKILNSKLNSILQSQADVGSGGVTSMEVDSLMKVMEGRVISKASGLIRDLESRVLEKMNP</sequence>
<dbReference type="EMBL" id="OX465086">
    <property type="protein sequence ID" value="CAI9261626.1"/>
    <property type="molecule type" value="Genomic_DNA"/>
</dbReference>
<gene>
    <name evidence="2" type="ORF">LSALG_LOCUS2407</name>
</gene>
<feature type="region of interest" description="Disordered" evidence="1">
    <location>
        <begin position="29"/>
        <end position="56"/>
    </location>
</feature>
<accession>A0AA35UN37</accession>
<protein>
    <submittedName>
        <fullName evidence="2">Uncharacterized protein</fullName>
    </submittedName>
</protein>
<dbReference type="AlphaFoldDB" id="A0AA35UN37"/>